<sequence length="233" mass="25850">MRVVGLSGGIACGKSTATTLLRNRGVEVIDCDQLAHEVVKKGHWGYKRVLQAFGRDVLLEDGTINRKALGDIVFRDVQARRQLNKATHLPVAVALISKLLGAWIRLRMVLVVDMPLLFETGFNKYCYTTIVVTCNADQQVARICLRDGVSESEAQSRISAQMSHKKRLAAADIVLDNSSSQQALELHVQNALQKICKYSTFWGILTSPYILGCCSVLLFGLWRGSDKVNIEEM</sequence>
<dbReference type="PROSITE" id="PS51219">
    <property type="entry name" value="DPCK"/>
    <property type="match status" value="1"/>
</dbReference>
<keyword evidence="2" id="KW-0963">Cytoplasm</keyword>
<comment type="similarity">
    <text evidence="1">Belongs to the CoaE family.</text>
</comment>
<evidence type="ECO:0000256" key="4">
    <source>
        <dbReference type="ARBA" id="ARBA00022741"/>
    </source>
</evidence>
<dbReference type="GO" id="GO:0004140">
    <property type="term" value="F:dephospho-CoA kinase activity"/>
    <property type="evidence" value="ECO:0007669"/>
    <property type="project" value="InterPro"/>
</dbReference>
<evidence type="ECO:0000256" key="3">
    <source>
        <dbReference type="ARBA" id="ARBA00022679"/>
    </source>
</evidence>
<keyword evidence="4" id="KW-0547">Nucleotide-binding</keyword>
<keyword evidence="7" id="KW-0173">Coenzyme A biosynthesis</keyword>
<dbReference type="CDD" id="cd02022">
    <property type="entry name" value="DPCK"/>
    <property type="match status" value="1"/>
</dbReference>
<keyword evidence="8" id="KW-1133">Transmembrane helix</keyword>
<feature type="transmembrane region" description="Helical" evidence="8">
    <location>
        <begin position="201"/>
        <end position="222"/>
    </location>
</feature>
<organism evidence="9">
    <name type="scientific">Chlamydomonas euryale</name>
    <dbReference type="NCBI Taxonomy" id="1486919"/>
    <lineage>
        <taxon>Eukaryota</taxon>
        <taxon>Viridiplantae</taxon>
        <taxon>Chlorophyta</taxon>
        <taxon>core chlorophytes</taxon>
        <taxon>Chlorophyceae</taxon>
        <taxon>CS clade</taxon>
        <taxon>Chlamydomonadales</taxon>
        <taxon>Chlamydomonadaceae</taxon>
        <taxon>Chlamydomonas</taxon>
    </lineage>
</organism>
<keyword evidence="3" id="KW-0808">Transferase</keyword>
<dbReference type="InterPro" id="IPR027417">
    <property type="entry name" value="P-loop_NTPase"/>
</dbReference>
<evidence type="ECO:0000256" key="6">
    <source>
        <dbReference type="ARBA" id="ARBA00022840"/>
    </source>
</evidence>
<reference evidence="9" key="1">
    <citation type="submission" date="2021-01" db="EMBL/GenBank/DDBJ databases">
        <authorList>
            <person name="Corre E."/>
            <person name="Pelletier E."/>
            <person name="Niang G."/>
            <person name="Scheremetjew M."/>
            <person name="Finn R."/>
            <person name="Kale V."/>
            <person name="Holt S."/>
            <person name="Cochrane G."/>
            <person name="Meng A."/>
            <person name="Brown T."/>
            <person name="Cohen L."/>
        </authorList>
    </citation>
    <scope>NUCLEOTIDE SEQUENCE</scope>
    <source>
        <strain evidence="9">CCMP219</strain>
    </source>
</reference>
<dbReference type="HAMAP" id="MF_00376">
    <property type="entry name" value="Dephospho_CoA_kinase"/>
    <property type="match status" value="1"/>
</dbReference>
<dbReference type="GO" id="GO:0005524">
    <property type="term" value="F:ATP binding"/>
    <property type="evidence" value="ECO:0007669"/>
    <property type="project" value="UniProtKB-KW"/>
</dbReference>
<evidence type="ECO:0000256" key="5">
    <source>
        <dbReference type="ARBA" id="ARBA00022777"/>
    </source>
</evidence>
<dbReference type="EMBL" id="HBEC01022986">
    <property type="protein sequence ID" value="CAD8290598.1"/>
    <property type="molecule type" value="Transcribed_RNA"/>
</dbReference>
<dbReference type="PANTHER" id="PTHR10695:SF46">
    <property type="entry name" value="BIFUNCTIONAL COENZYME A SYNTHASE-RELATED"/>
    <property type="match status" value="1"/>
</dbReference>
<evidence type="ECO:0000256" key="8">
    <source>
        <dbReference type="SAM" id="Phobius"/>
    </source>
</evidence>
<evidence type="ECO:0000256" key="2">
    <source>
        <dbReference type="ARBA" id="ARBA00022490"/>
    </source>
</evidence>
<dbReference type="FunFam" id="3.40.50.300:FF:000991">
    <property type="entry name" value="Dephospho-CoA kinase"/>
    <property type="match status" value="1"/>
</dbReference>
<dbReference type="Gene3D" id="3.40.50.300">
    <property type="entry name" value="P-loop containing nucleotide triphosphate hydrolases"/>
    <property type="match status" value="1"/>
</dbReference>
<evidence type="ECO:0000256" key="1">
    <source>
        <dbReference type="ARBA" id="ARBA00009018"/>
    </source>
</evidence>
<dbReference type="NCBIfam" id="TIGR00152">
    <property type="entry name" value="dephospho-CoA kinase"/>
    <property type="match status" value="1"/>
</dbReference>
<evidence type="ECO:0008006" key="10">
    <source>
        <dbReference type="Google" id="ProtNLM"/>
    </source>
</evidence>
<evidence type="ECO:0000256" key="7">
    <source>
        <dbReference type="ARBA" id="ARBA00022993"/>
    </source>
</evidence>
<accession>A0A7R9VBV5</accession>
<protein>
    <recommendedName>
        <fullName evidence="10">Dephospho-CoA kinase</fullName>
    </recommendedName>
</protein>
<dbReference type="Pfam" id="PF01121">
    <property type="entry name" value="CoaE"/>
    <property type="match status" value="1"/>
</dbReference>
<keyword evidence="5" id="KW-0418">Kinase</keyword>
<keyword evidence="8" id="KW-0472">Membrane</keyword>
<keyword evidence="8" id="KW-0812">Transmembrane</keyword>
<name>A0A7R9VBV5_9CHLO</name>
<dbReference type="PANTHER" id="PTHR10695">
    <property type="entry name" value="DEPHOSPHO-COA KINASE-RELATED"/>
    <property type="match status" value="1"/>
</dbReference>
<dbReference type="SUPFAM" id="SSF52540">
    <property type="entry name" value="P-loop containing nucleoside triphosphate hydrolases"/>
    <property type="match status" value="1"/>
</dbReference>
<dbReference type="AlphaFoldDB" id="A0A7R9VBV5"/>
<dbReference type="InterPro" id="IPR001977">
    <property type="entry name" value="Depp_CoAkinase"/>
</dbReference>
<evidence type="ECO:0000313" key="9">
    <source>
        <dbReference type="EMBL" id="CAD8290598.1"/>
    </source>
</evidence>
<dbReference type="GO" id="GO:0015937">
    <property type="term" value="P:coenzyme A biosynthetic process"/>
    <property type="evidence" value="ECO:0007669"/>
    <property type="project" value="UniProtKB-KW"/>
</dbReference>
<gene>
    <name evidence="9" type="ORF">CEUR00632_LOCUS10508</name>
</gene>
<proteinExistence type="inferred from homology"/>
<keyword evidence="6" id="KW-0067">ATP-binding</keyword>